<evidence type="ECO:0000259" key="9">
    <source>
        <dbReference type="Pfam" id="PF02782"/>
    </source>
</evidence>
<comment type="similarity">
    <text evidence="1">Belongs to the FGGY kinase family.</text>
</comment>
<evidence type="ECO:0000256" key="2">
    <source>
        <dbReference type="ARBA" id="ARBA00022679"/>
    </source>
</evidence>
<accession>A0A4P7W1Q0</accession>
<dbReference type="PANTHER" id="PTHR10196">
    <property type="entry name" value="SUGAR KINASE"/>
    <property type="match status" value="1"/>
</dbReference>
<keyword evidence="7" id="KW-0684">Rhamnose metabolism</keyword>
<evidence type="ECO:0000256" key="3">
    <source>
        <dbReference type="ARBA" id="ARBA00022741"/>
    </source>
</evidence>
<dbReference type="GO" id="GO:0006071">
    <property type="term" value="P:glycerol metabolic process"/>
    <property type="evidence" value="ECO:0007669"/>
    <property type="project" value="TreeGrafter"/>
</dbReference>
<evidence type="ECO:0000313" key="10">
    <source>
        <dbReference type="EMBL" id="QCD41826.1"/>
    </source>
</evidence>
<dbReference type="GO" id="GO:0019301">
    <property type="term" value="P:rhamnose catabolic process"/>
    <property type="evidence" value="ECO:0007669"/>
    <property type="project" value="InterPro"/>
</dbReference>
<protein>
    <submittedName>
        <fullName evidence="10">Rhamnulokinase</fullName>
    </submittedName>
</protein>
<dbReference type="InterPro" id="IPR013449">
    <property type="entry name" value="Rhamnulokinase"/>
</dbReference>
<dbReference type="CDD" id="cd07771">
    <property type="entry name" value="ASKHA_NBD_FGGY_RhaB-like"/>
    <property type="match status" value="1"/>
</dbReference>
<dbReference type="GO" id="GO:0005524">
    <property type="term" value="F:ATP binding"/>
    <property type="evidence" value="ECO:0007669"/>
    <property type="project" value="UniProtKB-KW"/>
</dbReference>
<keyword evidence="11" id="KW-1185">Reference proteome</keyword>
<reference evidence="11" key="1">
    <citation type="submission" date="2019-02" db="EMBL/GenBank/DDBJ databases">
        <title>Isolation and identification of novel species under the genus Muribaculum.</title>
        <authorList>
            <person name="Miyake S."/>
            <person name="Ding Y."/>
            <person name="Low A."/>
            <person name="Soh M."/>
            <person name="Seedorf H."/>
        </authorList>
    </citation>
    <scope>NUCLEOTIDE SEQUENCE [LARGE SCALE GENOMIC DNA]</scope>
    <source>
        <strain evidence="11">H5</strain>
    </source>
</reference>
<evidence type="ECO:0000256" key="4">
    <source>
        <dbReference type="ARBA" id="ARBA00022777"/>
    </source>
</evidence>
<keyword evidence="6" id="KW-1015">Disulfide bond</keyword>
<evidence type="ECO:0000256" key="6">
    <source>
        <dbReference type="ARBA" id="ARBA00023157"/>
    </source>
</evidence>
<dbReference type="Pfam" id="PF02782">
    <property type="entry name" value="FGGY_C"/>
    <property type="match status" value="1"/>
</dbReference>
<proteinExistence type="inferred from homology"/>
<dbReference type="GO" id="GO:0005829">
    <property type="term" value="C:cytosol"/>
    <property type="evidence" value="ECO:0007669"/>
    <property type="project" value="TreeGrafter"/>
</dbReference>
<dbReference type="Proteomes" id="UP000297149">
    <property type="component" value="Chromosome"/>
</dbReference>
<dbReference type="GO" id="GO:0008993">
    <property type="term" value="F:rhamnulokinase activity"/>
    <property type="evidence" value="ECO:0007669"/>
    <property type="project" value="InterPro"/>
</dbReference>
<evidence type="ECO:0000256" key="7">
    <source>
        <dbReference type="ARBA" id="ARBA00023308"/>
    </source>
</evidence>
<keyword evidence="2" id="KW-0808">Transferase</keyword>
<dbReference type="EMBL" id="CP039396">
    <property type="protein sequence ID" value="QCD41826.1"/>
    <property type="molecule type" value="Genomic_DNA"/>
</dbReference>
<keyword evidence="5" id="KW-0067">ATP-binding</keyword>
<dbReference type="RefSeq" id="WP_136414678.1">
    <property type="nucleotide sequence ID" value="NZ_CP039396.1"/>
</dbReference>
<dbReference type="Gene3D" id="3.30.420.40">
    <property type="match status" value="2"/>
</dbReference>
<gene>
    <name evidence="10" type="ORF">E7747_05725</name>
</gene>
<keyword evidence="4 10" id="KW-0418">Kinase</keyword>
<dbReference type="PIRSF" id="PIRSF000538">
    <property type="entry name" value="GlpK"/>
    <property type="match status" value="1"/>
</dbReference>
<feature type="domain" description="Carbohydrate kinase FGGY C-terminal" evidence="9">
    <location>
        <begin position="256"/>
        <end position="449"/>
    </location>
</feature>
<dbReference type="InterPro" id="IPR018484">
    <property type="entry name" value="FGGY_N"/>
</dbReference>
<feature type="domain" description="Carbohydrate kinase FGGY N-terminal" evidence="8">
    <location>
        <begin position="6"/>
        <end position="245"/>
    </location>
</feature>
<name>A0A4P7W1Q0_9BACT</name>
<dbReference type="PANTHER" id="PTHR10196:SF93">
    <property type="entry name" value="L-RHAMNULOKINASE"/>
    <property type="match status" value="1"/>
</dbReference>
<dbReference type="SUPFAM" id="SSF53067">
    <property type="entry name" value="Actin-like ATPase domain"/>
    <property type="match status" value="2"/>
</dbReference>
<dbReference type="InterPro" id="IPR000577">
    <property type="entry name" value="Carb_kinase_FGGY"/>
</dbReference>
<evidence type="ECO:0000256" key="1">
    <source>
        <dbReference type="ARBA" id="ARBA00009156"/>
    </source>
</evidence>
<dbReference type="Pfam" id="PF00370">
    <property type="entry name" value="FGGY_N"/>
    <property type="match status" value="1"/>
</dbReference>
<evidence type="ECO:0000313" key="11">
    <source>
        <dbReference type="Proteomes" id="UP000297149"/>
    </source>
</evidence>
<dbReference type="GO" id="GO:0004370">
    <property type="term" value="F:glycerol kinase activity"/>
    <property type="evidence" value="ECO:0007669"/>
    <property type="project" value="TreeGrafter"/>
</dbReference>
<sequence>MKHQFLAVDLGATSGRTILGTVTDTHVSIEELTRFSHNIVNMGKHHYWDFPHLYNEIEKALRQLAADNIIPTSVGIDSWGVDIVCFGADGQPLANPISYRDPHTSDEPARFFRETMTSEQVYDLTGIQVMNFNTLFQLSAMKREGNSSLNAAKRIMFLPDALSYLLCGIEVTEYTIASTSQLLNPVTRTIELALLKALGLRADIFPPLVMPATVIGRLTSDVSRRTGMPQIPVISVAGHDTASAVAAIPAPDENFAYLSSGTWSLMGIEVQQPIINDDSCVANFTNEGGVESTTRFLKNICGMWLLESCRNEWRKEAKPTDFDTLFALSDDVADPMQSIIFPDAPEFANPVSMVEAIKEYCRRTMQPVPNTQGEITRCILISLALRYRQVMEKLQCFASFPIKRLHIIGGGSQNHRLNQMTADVLQMPVVAGPVECTALGNIMLQAKAAGAVDSLSRMREIIGRSVALKEFIPNSTDTSLWDAAYTRFINLPK</sequence>
<dbReference type="InterPro" id="IPR018485">
    <property type="entry name" value="FGGY_C"/>
</dbReference>
<evidence type="ECO:0000256" key="5">
    <source>
        <dbReference type="ARBA" id="ARBA00022840"/>
    </source>
</evidence>
<organism evidence="10 11">
    <name type="scientific">Duncaniella dubosii</name>
    <dbReference type="NCBI Taxonomy" id="2518971"/>
    <lineage>
        <taxon>Bacteria</taxon>
        <taxon>Pseudomonadati</taxon>
        <taxon>Bacteroidota</taxon>
        <taxon>Bacteroidia</taxon>
        <taxon>Bacteroidales</taxon>
        <taxon>Muribaculaceae</taxon>
        <taxon>Duncaniella</taxon>
    </lineage>
</organism>
<keyword evidence="3" id="KW-0547">Nucleotide-binding</keyword>
<dbReference type="InterPro" id="IPR043129">
    <property type="entry name" value="ATPase_NBD"/>
</dbReference>
<dbReference type="KEGG" id="ddb:E7747_05725"/>
<evidence type="ECO:0000259" key="8">
    <source>
        <dbReference type="Pfam" id="PF00370"/>
    </source>
</evidence>
<dbReference type="AlphaFoldDB" id="A0A4P7W1Q0"/>